<keyword evidence="10" id="KW-1185">Reference proteome</keyword>
<keyword evidence="5 7" id="KW-1133">Transmembrane helix</keyword>
<keyword evidence="4 7" id="KW-0812">Transmembrane</keyword>
<comment type="caution">
    <text evidence="9">The sequence shown here is derived from an EMBL/GenBank/DDBJ whole genome shotgun (WGS) entry which is preliminary data.</text>
</comment>
<keyword evidence="6 7" id="KW-0472">Membrane</keyword>
<proteinExistence type="inferred from homology"/>
<sequence length="501" mass="55749">MATCKGEGNAPRRWKEMKRVNWPRGGINDKLRWLPINVHKQLDGAVEWIRGKPAKKLMPFPAEPREVLEADARHIAKAAQQTFERDGPILVVASGHDTITIASSIKKLVPDHVFLVQIQHPRSRLHRFDLVITPQHDYYPLSPEAQEQIPLVLRRRVTPRKPPDKHVVLTVGALHQADSDALRNEKYGADLAMQLTASIKSVLPTCGSIRISFSRQTPKIVRTHLRVYVIMYLKLNSFPWLQQTGNGNLTGLQICEKWEYVPLDDTEKAAAGVIKAVAQRGWRLLPYLIHPFLVVKAMEKSEAAAIEMGNTSRESKGKALLLASAVHHNKAAGGYKRGAAVFDLILRVCAVAAAMAATIAMATTEQTLLFFTQFFQFQASYDDLPTFTSILRYSDGNGDGLPHSLRAFLHRVHCSPRCYRGSPPTHHLRHTGSYSGYISRGCVGPIVYLAHNGNSDANWLAICQQFNDFCQRASGAVVASFSTVVLIIFLVVISAVALRKH</sequence>
<comment type="similarity">
    <text evidence="2">Belongs to the Casparian strip membrane proteins (CASP) family.</text>
</comment>
<evidence type="ECO:0000259" key="8">
    <source>
        <dbReference type="Pfam" id="PF04535"/>
    </source>
</evidence>
<dbReference type="AlphaFoldDB" id="A0A8X8ZEB6"/>
<evidence type="ECO:0000313" key="9">
    <source>
        <dbReference type="EMBL" id="KAG6401597.1"/>
    </source>
</evidence>
<dbReference type="EMBL" id="PNBA02000014">
    <property type="protein sequence ID" value="KAG6401597.1"/>
    <property type="molecule type" value="Genomic_DNA"/>
</dbReference>
<feature type="transmembrane region" description="Helical" evidence="7">
    <location>
        <begin position="473"/>
        <end position="498"/>
    </location>
</feature>
<dbReference type="GO" id="GO:0005741">
    <property type="term" value="C:mitochondrial outer membrane"/>
    <property type="evidence" value="ECO:0007669"/>
    <property type="project" value="TreeGrafter"/>
</dbReference>
<organism evidence="9">
    <name type="scientific">Salvia splendens</name>
    <name type="common">Scarlet sage</name>
    <dbReference type="NCBI Taxonomy" id="180675"/>
    <lineage>
        <taxon>Eukaryota</taxon>
        <taxon>Viridiplantae</taxon>
        <taxon>Streptophyta</taxon>
        <taxon>Embryophyta</taxon>
        <taxon>Tracheophyta</taxon>
        <taxon>Spermatophyta</taxon>
        <taxon>Magnoliopsida</taxon>
        <taxon>eudicotyledons</taxon>
        <taxon>Gunneridae</taxon>
        <taxon>Pentapetalae</taxon>
        <taxon>asterids</taxon>
        <taxon>lamiids</taxon>
        <taxon>Lamiales</taxon>
        <taxon>Lamiaceae</taxon>
        <taxon>Nepetoideae</taxon>
        <taxon>Mentheae</taxon>
        <taxon>Salviinae</taxon>
        <taxon>Salvia</taxon>
        <taxon>Salvia subgen. Calosphace</taxon>
        <taxon>core Calosphace</taxon>
    </lineage>
</organism>
<name>A0A8X8ZEB6_SALSN</name>
<reference evidence="9" key="1">
    <citation type="submission" date="2018-01" db="EMBL/GenBank/DDBJ databases">
        <authorList>
            <person name="Mao J.F."/>
        </authorList>
    </citation>
    <scope>NUCLEOTIDE SEQUENCE</scope>
    <source>
        <strain evidence="9">Huo1</strain>
        <tissue evidence="9">Leaf</tissue>
    </source>
</reference>
<evidence type="ECO:0000256" key="6">
    <source>
        <dbReference type="ARBA" id="ARBA00023136"/>
    </source>
</evidence>
<dbReference type="Pfam" id="PF06258">
    <property type="entry name" value="Mito_fiss_Elm1"/>
    <property type="match status" value="1"/>
</dbReference>
<evidence type="ECO:0000313" key="10">
    <source>
        <dbReference type="Proteomes" id="UP000298416"/>
    </source>
</evidence>
<dbReference type="Proteomes" id="UP000298416">
    <property type="component" value="Unassembled WGS sequence"/>
</dbReference>
<protein>
    <recommendedName>
        <fullName evidence="8">Casparian strip membrane protein domain-containing protein</fullName>
    </recommendedName>
</protein>
<dbReference type="PANTHER" id="PTHR33986">
    <property type="entry name" value="OS02G0535700 PROTEIN"/>
    <property type="match status" value="1"/>
</dbReference>
<accession>A0A8X8ZEB6</accession>
<dbReference type="GO" id="GO:0000266">
    <property type="term" value="P:mitochondrial fission"/>
    <property type="evidence" value="ECO:0007669"/>
    <property type="project" value="TreeGrafter"/>
</dbReference>
<feature type="domain" description="Casparian strip membrane protein" evidence="8">
    <location>
        <begin position="337"/>
        <end position="389"/>
    </location>
</feature>
<gene>
    <name evidence="9" type="ORF">SASPL_138459</name>
</gene>
<dbReference type="PANTHER" id="PTHR33986:SF17">
    <property type="entry name" value="MITOCHONDRIAL FISSION PROTEIN ELM1"/>
    <property type="match status" value="1"/>
</dbReference>
<evidence type="ECO:0000256" key="4">
    <source>
        <dbReference type="ARBA" id="ARBA00022692"/>
    </source>
</evidence>
<dbReference type="Pfam" id="PF04535">
    <property type="entry name" value="CASP_dom"/>
    <property type="match status" value="2"/>
</dbReference>
<comment type="subcellular location">
    <subcellularLocation>
        <location evidence="1">Cell membrane</location>
        <topology evidence="1">Multi-pass membrane protein</topology>
    </subcellularLocation>
</comment>
<evidence type="ECO:0000256" key="3">
    <source>
        <dbReference type="ARBA" id="ARBA00022475"/>
    </source>
</evidence>
<evidence type="ECO:0000256" key="7">
    <source>
        <dbReference type="SAM" id="Phobius"/>
    </source>
</evidence>
<dbReference type="GO" id="GO:0005886">
    <property type="term" value="C:plasma membrane"/>
    <property type="evidence" value="ECO:0007669"/>
    <property type="project" value="UniProtKB-SubCell"/>
</dbReference>
<feature type="domain" description="Casparian strip membrane protein" evidence="8">
    <location>
        <begin position="443"/>
        <end position="486"/>
    </location>
</feature>
<evidence type="ECO:0000256" key="2">
    <source>
        <dbReference type="ARBA" id="ARBA00007651"/>
    </source>
</evidence>
<dbReference type="InterPro" id="IPR006459">
    <property type="entry name" value="CASP/CASPL"/>
</dbReference>
<dbReference type="InterPro" id="IPR009367">
    <property type="entry name" value="Elm1-like"/>
</dbReference>
<keyword evidence="3" id="KW-1003">Cell membrane</keyword>
<reference evidence="9" key="2">
    <citation type="submission" date="2020-08" db="EMBL/GenBank/DDBJ databases">
        <title>Plant Genome Project.</title>
        <authorList>
            <person name="Zhang R.-G."/>
        </authorList>
    </citation>
    <scope>NUCLEOTIDE SEQUENCE</scope>
    <source>
        <strain evidence="9">Huo1</strain>
        <tissue evidence="9">Leaf</tissue>
    </source>
</reference>
<dbReference type="NCBIfam" id="TIGR01569">
    <property type="entry name" value="A_tha_TIGR01569"/>
    <property type="match status" value="1"/>
</dbReference>
<evidence type="ECO:0000256" key="5">
    <source>
        <dbReference type="ARBA" id="ARBA00022989"/>
    </source>
</evidence>
<dbReference type="InterPro" id="IPR006702">
    <property type="entry name" value="CASP_dom"/>
</dbReference>
<evidence type="ECO:0000256" key="1">
    <source>
        <dbReference type="ARBA" id="ARBA00004651"/>
    </source>
</evidence>